<accession>F9G763</accession>
<proteinExistence type="predicted"/>
<dbReference type="EMBL" id="AFQF01003592">
    <property type="protein sequence ID" value="EGU74992.1"/>
    <property type="molecule type" value="Genomic_DNA"/>
</dbReference>
<gene>
    <name evidence="1" type="ORF">FOXB_14495</name>
</gene>
<sequence>MSLQSLACSEGGRFILLQTANEAHPKYGRGWAHQLSTAYAKQQSRKLSSHSLTESAVDSTTARIEKIGTTMDDFKTCKHEDLSAVGALRRPCWVTAVIHHKPTIYVLKRACSGRAKEILAFYDQGISIFHNKLLIVSSRHLWHDCRDL</sequence>
<evidence type="ECO:0000313" key="1">
    <source>
        <dbReference type="EMBL" id="EGU74992.1"/>
    </source>
</evidence>
<dbReference type="PaxDb" id="5507-FOXG_14337P0"/>
<protein>
    <submittedName>
        <fullName evidence="1">Uncharacterized protein</fullName>
    </submittedName>
</protein>
<dbReference type="AlphaFoldDB" id="F9G763"/>
<name>F9G763_FUSOF</name>
<organism evidence="1">
    <name type="scientific">Fusarium oxysporum (strain Fo5176)</name>
    <name type="common">Fusarium vascular wilt</name>
    <dbReference type="NCBI Taxonomy" id="660025"/>
    <lineage>
        <taxon>Eukaryota</taxon>
        <taxon>Fungi</taxon>
        <taxon>Dikarya</taxon>
        <taxon>Ascomycota</taxon>
        <taxon>Pezizomycotina</taxon>
        <taxon>Sordariomycetes</taxon>
        <taxon>Hypocreomycetidae</taxon>
        <taxon>Hypocreales</taxon>
        <taxon>Nectriaceae</taxon>
        <taxon>Fusarium</taxon>
        <taxon>Fusarium oxysporum species complex</taxon>
    </lineage>
</organism>
<comment type="caution">
    <text evidence="1">The sequence shown here is derived from an EMBL/GenBank/DDBJ whole genome shotgun (WGS) entry which is preliminary data.</text>
</comment>
<reference evidence="1" key="1">
    <citation type="journal article" date="2012" name="Mol. Plant Microbe Interact.">
        <title>A highly conserved effector in Fusarium oxysporum is required for full virulence on Arabidopsis.</title>
        <authorList>
            <person name="Thatcher L.F."/>
            <person name="Gardiner D.M."/>
            <person name="Kazan K."/>
            <person name="Manners J."/>
        </authorList>
    </citation>
    <scope>NUCLEOTIDE SEQUENCE [LARGE SCALE GENOMIC DNA]</scope>
    <source>
        <strain evidence="1">Fo5176</strain>
    </source>
</reference>